<evidence type="ECO:0000313" key="2">
    <source>
        <dbReference type="Proteomes" id="UP001597045"/>
    </source>
</evidence>
<comment type="caution">
    <text evidence="1">The sequence shown here is derived from an EMBL/GenBank/DDBJ whole genome shotgun (WGS) entry which is preliminary data.</text>
</comment>
<name>A0ABW3MFR9_9PSEU</name>
<sequence length="140" mass="15021">MTALSLEENPMRTLFLNMTMSLDGYVAGPNGELDWMTTTSDPQLTADIMALLSRADEGFIGYPTAEGMIRYWADVARNPEASQGSRDIANTVAGMRTFAVSKKPEQIGVPNAEVLVAPDDEALTAAVTEIKQRPGGDLGL</sequence>
<keyword evidence="2" id="KW-1185">Reference proteome</keyword>
<proteinExistence type="predicted"/>
<dbReference type="Gene3D" id="3.40.430.10">
    <property type="entry name" value="Dihydrofolate Reductase, subunit A"/>
    <property type="match status" value="1"/>
</dbReference>
<dbReference type="EMBL" id="JBHTIS010002191">
    <property type="protein sequence ID" value="MFD1049458.1"/>
    <property type="molecule type" value="Genomic_DNA"/>
</dbReference>
<feature type="non-terminal residue" evidence="1">
    <location>
        <position position="140"/>
    </location>
</feature>
<dbReference type="Proteomes" id="UP001597045">
    <property type="component" value="Unassembled WGS sequence"/>
</dbReference>
<protein>
    <submittedName>
        <fullName evidence="1">Dihydrofolate reductase family protein</fullName>
    </submittedName>
</protein>
<organism evidence="1 2">
    <name type="scientific">Kibdelosporangium lantanae</name>
    <dbReference type="NCBI Taxonomy" id="1497396"/>
    <lineage>
        <taxon>Bacteria</taxon>
        <taxon>Bacillati</taxon>
        <taxon>Actinomycetota</taxon>
        <taxon>Actinomycetes</taxon>
        <taxon>Pseudonocardiales</taxon>
        <taxon>Pseudonocardiaceae</taxon>
        <taxon>Kibdelosporangium</taxon>
    </lineage>
</organism>
<gene>
    <name evidence="1" type="ORF">ACFQ1S_29950</name>
</gene>
<dbReference type="InterPro" id="IPR024072">
    <property type="entry name" value="DHFR-like_dom_sf"/>
</dbReference>
<evidence type="ECO:0000313" key="1">
    <source>
        <dbReference type="EMBL" id="MFD1049458.1"/>
    </source>
</evidence>
<reference evidence="2" key="1">
    <citation type="journal article" date="2019" name="Int. J. Syst. Evol. Microbiol.">
        <title>The Global Catalogue of Microorganisms (GCM) 10K type strain sequencing project: providing services to taxonomists for standard genome sequencing and annotation.</title>
        <authorList>
            <consortium name="The Broad Institute Genomics Platform"/>
            <consortium name="The Broad Institute Genome Sequencing Center for Infectious Disease"/>
            <person name="Wu L."/>
            <person name="Ma J."/>
        </authorList>
    </citation>
    <scope>NUCLEOTIDE SEQUENCE [LARGE SCALE GENOMIC DNA]</scope>
    <source>
        <strain evidence="2">JCM 31486</strain>
    </source>
</reference>
<accession>A0ABW3MFR9</accession>
<dbReference type="SUPFAM" id="SSF53597">
    <property type="entry name" value="Dihydrofolate reductase-like"/>
    <property type="match status" value="1"/>
</dbReference>